<keyword evidence="1" id="KW-0812">Transmembrane</keyword>
<dbReference type="EMBL" id="BK032839">
    <property type="protein sequence ID" value="DAF63347.1"/>
    <property type="molecule type" value="Genomic_DNA"/>
</dbReference>
<evidence type="ECO:0000313" key="2">
    <source>
        <dbReference type="EMBL" id="DAF63347.1"/>
    </source>
</evidence>
<sequence length="49" mass="5527">MQKLSASAIIIDRNRDCALGCVASVLWWNRSSVLLWSVVLMAYFLCHKG</sequence>
<evidence type="ECO:0000256" key="1">
    <source>
        <dbReference type="SAM" id="Phobius"/>
    </source>
</evidence>
<proteinExistence type="predicted"/>
<name>A0A8S5TJV6_9CAUD</name>
<organism evidence="2">
    <name type="scientific">Siphoviridae sp. ctvI513</name>
    <dbReference type="NCBI Taxonomy" id="2827965"/>
    <lineage>
        <taxon>Viruses</taxon>
        <taxon>Duplodnaviria</taxon>
        <taxon>Heunggongvirae</taxon>
        <taxon>Uroviricota</taxon>
        <taxon>Caudoviricetes</taxon>
    </lineage>
</organism>
<protein>
    <submittedName>
        <fullName evidence="2">Uncharacterized protein</fullName>
    </submittedName>
</protein>
<keyword evidence="1" id="KW-0472">Membrane</keyword>
<keyword evidence="1" id="KW-1133">Transmembrane helix</keyword>
<feature type="transmembrane region" description="Helical" evidence="1">
    <location>
        <begin position="27"/>
        <end position="46"/>
    </location>
</feature>
<reference evidence="2" key="1">
    <citation type="journal article" date="2021" name="Proc. Natl. Acad. Sci. U.S.A.">
        <title>A Catalog of Tens of Thousands of Viruses from Human Metagenomes Reveals Hidden Associations with Chronic Diseases.</title>
        <authorList>
            <person name="Tisza M.J."/>
            <person name="Buck C.B."/>
        </authorList>
    </citation>
    <scope>NUCLEOTIDE SEQUENCE</scope>
    <source>
        <strain evidence="2">CtvI513</strain>
    </source>
</reference>
<accession>A0A8S5TJV6</accession>